<feature type="transmembrane region" description="Helical" evidence="1">
    <location>
        <begin position="6"/>
        <end position="28"/>
    </location>
</feature>
<proteinExistence type="predicted"/>
<keyword evidence="1" id="KW-0472">Membrane</keyword>
<dbReference type="Pfam" id="PF10107">
    <property type="entry name" value="Endonuc_Holl"/>
    <property type="match status" value="1"/>
</dbReference>
<protein>
    <submittedName>
        <fullName evidence="3">Holliday junction resolvase protein</fullName>
    </submittedName>
</protein>
<gene>
    <name evidence="3" type="ORF">BJBARM4_0023</name>
</gene>
<feature type="domain" description="Holliday junction resolvase-related" evidence="2">
    <location>
        <begin position="29"/>
        <end position="137"/>
    </location>
</feature>
<reference evidence="3 4" key="1">
    <citation type="journal article" date="2010" name="Proc. Natl. Acad. Sci. U.S.A.">
        <title>Enigmatic, ultrasmall, uncultivated Archaea.</title>
        <authorList>
            <person name="Baker B.J."/>
            <person name="Comolli L.R."/>
            <person name="Dick G.J."/>
            <person name="Hauser L.J."/>
            <person name="Hyatt D."/>
            <person name="Dill B.D."/>
            <person name="Land M.L."/>
            <person name="Verberkmoes N.C."/>
            <person name="Hettich R.L."/>
            <person name="Banfield J.F."/>
        </authorList>
    </citation>
    <scope>NUCLEOTIDE SEQUENCE [LARGE SCALE GENOMIC DNA]</scope>
</reference>
<keyword evidence="1" id="KW-0812">Transmembrane</keyword>
<dbReference type="InterPro" id="IPR019287">
    <property type="entry name" value="Hday_junct_resolvase-rel_dom"/>
</dbReference>
<evidence type="ECO:0000313" key="3">
    <source>
        <dbReference type="EMBL" id="EEZ93346.1"/>
    </source>
</evidence>
<accession>D2EE91</accession>
<keyword evidence="1" id="KW-1133">Transmembrane helix</keyword>
<evidence type="ECO:0000259" key="2">
    <source>
        <dbReference type="Pfam" id="PF10107"/>
    </source>
</evidence>
<evidence type="ECO:0000313" key="4">
    <source>
        <dbReference type="Proteomes" id="UP000009375"/>
    </source>
</evidence>
<evidence type="ECO:0000256" key="1">
    <source>
        <dbReference type="SAM" id="Phobius"/>
    </source>
</evidence>
<dbReference type="AlphaFoldDB" id="D2EE91"/>
<organism evidence="3 4">
    <name type="scientific">Candidatus Parvarchaeum acidiphilum ARMAN-4</name>
    <dbReference type="NCBI Taxonomy" id="662760"/>
    <lineage>
        <taxon>Archaea</taxon>
        <taxon>Candidatus Parvarchaeota</taxon>
        <taxon>Candidatus Parvarchaeum</taxon>
    </lineage>
</organism>
<dbReference type="EMBL" id="GG730038">
    <property type="protein sequence ID" value="EEZ93346.1"/>
    <property type="molecule type" value="Genomic_DNA"/>
</dbReference>
<dbReference type="Proteomes" id="UP000009375">
    <property type="component" value="Unassembled WGS sequence"/>
</dbReference>
<name>D2EE91_PARA4</name>
<sequence length="138" mass="16155">MEYAFFWGLVTGLIIISIISFFVLKYLLKKKIDQWEKYEMQKALEKTVNIQRPILKGKISEQLFPILYEKEGDLSELRFLGNPIDYIKFDGLSNLSETGKVKIKFIEIKTGNAKLNKNEEAVKKAVQDKEVYWEEITI</sequence>